<reference evidence="2" key="1">
    <citation type="journal article" date="2019" name="bioRxiv">
        <title>The Genome of the Zebra Mussel, Dreissena polymorpha: A Resource for Invasive Species Research.</title>
        <authorList>
            <person name="McCartney M.A."/>
            <person name="Auch B."/>
            <person name="Kono T."/>
            <person name="Mallez S."/>
            <person name="Zhang Y."/>
            <person name="Obille A."/>
            <person name="Becker A."/>
            <person name="Abrahante J.E."/>
            <person name="Garbe J."/>
            <person name="Badalamenti J.P."/>
            <person name="Herman A."/>
            <person name="Mangelson H."/>
            <person name="Liachko I."/>
            <person name="Sullivan S."/>
            <person name="Sone E.D."/>
            <person name="Koren S."/>
            <person name="Silverstein K.A.T."/>
            <person name="Beckman K.B."/>
            <person name="Gohl D.M."/>
        </authorList>
    </citation>
    <scope>NUCLEOTIDE SEQUENCE</scope>
    <source>
        <strain evidence="2">Duluth1</strain>
        <tissue evidence="2">Whole animal</tissue>
    </source>
</reference>
<dbReference type="InterPro" id="IPR048324">
    <property type="entry name" value="ZSWIM1-3_RNaseH-like"/>
</dbReference>
<gene>
    <name evidence="2" type="ORF">DPMN_162099</name>
</gene>
<evidence type="ECO:0000313" key="2">
    <source>
        <dbReference type="EMBL" id="KAH3784147.1"/>
    </source>
</evidence>
<sequence length="95" mass="11214">MWLVADETEEIMTEMVRLLKEQNPSWDKVQTVMSDKDFVEREVFKIELPQAKLKICLFHVLRTYHKETSKKIGVNKRQRDNILEILHSCILTGAV</sequence>
<name>A0A9D4ITC3_DREPO</name>
<proteinExistence type="predicted"/>
<dbReference type="PANTHER" id="PTHR31569:SF4">
    <property type="entry name" value="SWIM-TYPE DOMAIN-CONTAINING PROTEIN"/>
    <property type="match status" value="1"/>
</dbReference>
<evidence type="ECO:0000313" key="3">
    <source>
        <dbReference type="Proteomes" id="UP000828390"/>
    </source>
</evidence>
<feature type="domain" description="ZSWIM1/3 RNaseH-like" evidence="1">
    <location>
        <begin position="3"/>
        <end position="52"/>
    </location>
</feature>
<dbReference type="PANTHER" id="PTHR31569">
    <property type="entry name" value="SWIM-TYPE DOMAIN-CONTAINING PROTEIN"/>
    <property type="match status" value="1"/>
</dbReference>
<dbReference type="Proteomes" id="UP000828390">
    <property type="component" value="Unassembled WGS sequence"/>
</dbReference>
<protein>
    <recommendedName>
        <fullName evidence="1">ZSWIM1/3 RNaseH-like domain-containing protein</fullName>
    </recommendedName>
</protein>
<evidence type="ECO:0000259" key="1">
    <source>
        <dbReference type="Pfam" id="PF21056"/>
    </source>
</evidence>
<accession>A0A9D4ITC3</accession>
<keyword evidence="3" id="KW-1185">Reference proteome</keyword>
<dbReference type="InterPro" id="IPR052579">
    <property type="entry name" value="Zinc_finger_SWIM"/>
</dbReference>
<comment type="caution">
    <text evidence="2">The sequence shown here is derived from an EMBL/GenBank/DDBJ whole genome shotgun (WGS) entry which is preliminary data.</text>
</comment>
<reference evidence="2" key="2">
    <citation type="submission" date="2020-11" db="EMBL/GenBank/DDBJ databases">
        <authorList>
            <person name="McCartney M.A."/>
            <person name="Auch B."/>
            <person name="Kono T."/>
            <person name="Mallez S."/>
            <person name="Becker A."/>
            <person name="Gohl D.M."/>
            <person name="Silverstein K.A.T."/>
            <person name="Koren S."/>
            <person name="Bechman K.B."/>
            <person name="Herman A."/>
            <person name="Abrahante J.E."/>
            <person name="Garbe J."/>
        </authorList>
    </citation>
    <scope>NUCLEOTIDE SEQUENCE</scope>
    <source>
        <strain evidence="2">Duluth1</strain>
        <tissue evidence="2">Whole animal</tissue>
    </source>
</reference>
<dbReference type="AlphaFoldDB" id="A0A9D4ITC3"/>
<organism evidence="2 3">
    <name type="scientific">Dreissena polymorpha</name>
    <name type="common">Zebra mussel</name>
    <name type="synonym">Mytilus polymorpha</name>
    <dbReference type="NCBI Taxonomy" id="45954"/>
    <lineage>
        <taxon>Eukaryota</taxon>
        <taxon>Metazoa</taxon>
        <taxon>Spiralia</taxon>
        <taxon>Lophotrochozoa</taxon>
        <taxon>Mollusca</taxon>
        <taxon>Bivalvia</taxon>
        <taxon>Autobranchia</taxon>
        <taxon>Heteroconchia</taxon>
        <taxon>Euheterodonta</taxon>
        <taxon>Imparidentia</taxon>
        <taxon>Neoheterodontei</taxon>
        <taxon>Myida</taxon>
        <taxon>Dreissenoidea</taxon>
        <taxon>Dreissenidae</taxon>
        <taxon>Dreissena</taxon>
    </lineage>
</organism>
<dbReference type="EMBL" id="JAIWYP010000008">
    <property type="protein sequence ID" value="KAH3784147.1"/>
    <property type="molecule type" value="Genomic_DNA"/>
</dbReference>
<dbReference type="Pfam" id="PF21056">
    <property type="entry name" value="ZSWIM1-3_RNaseH-like"/>
    <property type="match status" value="1"/>
</dbReference>